<evidence type="ECO:0000256" key="1">
    <source>
        <dbReference type="SAM" id="Phobius"/>
    </source>
</evidence>
<sequence>MSSGKQQISNNLNLQFQSYNKENINSTLSFQQNSQLKSNCINYQIDTIKEKNKEKKKDYLHSPSETPLINQKSTKYNFLKNKIYTPCYNKELKSSYKSYQTQSRERVFSKNFRKGLLQFDDNNLNNYQITQTIISNQQNQISYFTIETNTTTEEDDQQDQLFTNPSEWNQYLISRDNKFIASKQQPCVNIQTQQLQRETMKILKSCLFGFLVGLFLGLLILKNLYLFQ</sequence>
<keyword evidence="1" id="KW-1133">Transmembrane helix</keyword>
<keyword evidence="3" id="KW-1185">Reference proteome</keyword>
<keyword evidence="1" id="KW-0472">Membrane</keyword>
<evidence type="ECO:0008006" key="4">
    <source>
        <dbReference type="Google" id="ProtNLM"/>
    </source>
</evidence>
<comment type="caution">
    <text evidence="2">The sequence shown here is derived from an EMBL/GenBank/DDBJ whole genome shotgun (WGS) entry which is preliminary data.</text>
</comment>
<dbReference type="EMBL" id="CAJJDN010000003">
    <property type="protein sequence ID" value="CAD8049036.1"/>
    <property type="molecule type" value="Genomic_DNA"/>
</dbReference>
<dbReference type="Proteomes" id="UP000692954">
    <property type="component" value="Unassembled WGS sequence"/>
</dbReference>
<evidence type="ECO:0000313" key="2">
    <source>
        <dbReference type="EMBL" id="CAD8049036.1"/>
    </source>
</evidence>
<gene>
    <name evidence="2" type="ORF">PSON_ATCC_30995.1.T0030536</name>
</gene>
<accession>A0A8S1K7H6</accession>
<feature type="transmembrane region" description="Helical" evidence="1">
    <location>
        <begin position="206"/>
        <end position="227"/>
    </location>
</feature>
<keyword evidence="1" id="KW-0812">Transmembrane</keyword>
<evidence type="ECO:0000313" key="3">
    <source>
        <dbReference type="Proteomes" id="UP000692954"/>
    </source>
</evidence>
<name>A0A8S1K7H6_9CILI</name>
<organism evidence="2 3">
    <name type="scientific">Paramecium sonneborni</name>
    <dbReference type="NCBI Taxonomy" id="65129"/>
    <lineage>
        <taxon>Eukaryota</taxon>
        <taxon>Sar</taxon>
        <taxon>Alveolata</taxon>
        <taxon>Ciliophora</taxon>
        <taxon>Intramacronucleata</taxon>
        <taxon>Oligohymenophorea</taxon>
        <taxon>Peniculida</taxon>
        <taxon>Parameciidae</taxon>
        <taxon>Paramecium</taxon>
    </lineage>
</organism>
<dbReference type="OrthoDB" id="10361675at2759"/>
<reference evidence="2" key="1">
    <citation type="submission" date="2021-01" db="EMBL/GenBank/DDBJ databases">
        <authorList>
            <consortium name="Genoscope - CEA"/>
            <person name="William W."/>
        </authorList>
    </citation>
    <scope>NUCLEOTIDE SEQUENCE</scope>
</reference>
<dbReference type="AlphaFoldDB" id="A0A8S1K7H6"/>
<proteinExistence type="predicted"/>
<protein>
    <recommendedName>
        <fullName evidence="4">Transmembrane protein</fullName>
    </recommendedName>
</protein>